<protein>
    <recommendedName>
        <fullName evidence="1">DUF6455 domain-containing protein</fullName>
    </recommendedName>
</protein>
<accession>A0A0X3TE04</accession>
<evidence type="ECO:0000313" key="2">
    <source>
        <dbReference type="EMBL" id="KUJ73341.1"/>
    </source>
</evidence>
<dbReference type="STRING" id="1685379.AVO45_14745"/>
<evidence type="ECO:0000259" key="1">
    <source>
        <dbReference type="Pfam" id="PF20056"/>
    </source>
</evidence>
<dbReference type="Proteomes" id="UP000053791">
    <property type="component" value="Unassembled WGS sequence"/>
</dbReference>
<dbReference type="InterPro" id="IPR045601">
    <property type="entry name" value="DUF6455"/>
</dbReference>
<dbReference type="Pfam" id="PF20056">
    <property type="entry name" value="DUF6455"/>
    <property type="match status" value="1"/>
</dbReference>
<dbReference type="EMBL" id="LQBQ01000038">
    <property type="protein sequence ID" value="KUJ73341.1"/>
    <property type="molecule type" value="Genomic_DNA"/>
</dbReference>
<sequence length="82" mass="9372">MTHLRLVLRMGRATGVDVVAAHREGRLSHEDWAEMVQSCRACDWAGTCPEWLDEHERVCDAPETCPNRARLAELAARKERDE</sequence>
<proteinExistence type="predicted"/>
<evidence type="ECO:0000313" key="3">
    <source>
        <dbReference type="Proteomes" id="UP000053791"/>
    </source>
</evidence>
<dbReference type="AlphaFoldDB" id="A0A0X3TE04"/>
<feature type="domain" description="DUF6455" evidence="1">
    <location>
        <begin position="2"/>
        <end position="76"/>
    </location>
</feature>
<keyword evidence="3" id="KW-1185">Reference proteome</keyword>
<gene>
    <name evidence="2" type="ORF">AVO45_14745</name>
</gene>
<organism evidence="2 3">
    <name type="scientific">Ruegeria marisrubri</name>
    <dbReference type="NCBI Taxonomy" id="1685379"/>
    <lineage>
        <taxon>Bacteria</taxon>
        <taxon>Pseudomonadati</taxon>
        <taxon>Pseudomonadota</taxon>
        <taxon>Alphaproteobacteria</taxon>
        <taxon>Rhodobacterales</taxon>
        <taxon>Roseobacteraceae</taxon>
        <taxon>Ruegeria</taxon>
    </lineage>
</organism>
<reference evidence="2 3" key="1">
    <citation type="submission" date="2015-12" db="EMBL/GenBank/DDBJ databases">
        <authorList>
            <person name="Shamseldin A."/>
            <person name="Moawad H."/>
            <person name="Abd El-Rahim W.M."/>
            <person name="Sadowsky M.J."/>
        </authorList>
    </citation>
    <scope>NUCLEOTIDE SEQUENCE [LARGE SCALE GENOMIC DNA]</scope>
    <source>
        <strain evidence="2 3">ZGT118</strain>
    </source>
</reference>
<name>A0A0X3TE04_9RHOB</name>
<comment type="caution">
    <text evidence="2">The sequence shown here is derived from an EMBL/GenBank/DDBJ whole genome shotgun (WGS) entry which is preliminary data.</text>
</comment>